<proteinExistence type="predicted"/>
<feature type="chain" id="PRO_5042060148" description="Secreted protein" evidence="1">
    <location>
        <begin position="18"/>
        <end position="105"/>
    </location>
</feature>
<protein>
    <recommendedName>
        <fullName evidence="4">Secreted protein</fullName>
    </recommendedName>
</protein>
<feature type="signal peptide" evidence="1">
    <location>
        <begin position="1"/>
        <end position="17"/>
    </location>
</feature>
<dbReference type="EMBL" id="MU842996">
    <property type="protein sequence ID" value="KAK2023522.1"/>
    <property type="molecule type" value="Genomic_DNA"/>
</dbReference>
<gene>
    <name evidence="2" type="ORF">LX32DRAFT_656879</name>
</gene>
<evidence type="ECO:0000313" key="3">
    <source>
        <dbReference type="Proteomes" id="UP001232148"/>
    </source>
</evidence>
<comment type="caution">
    <text evidence="2">The sequence shown here is derived from an EMBL/GenBank/DDBJ whole genome shotgun (WGS) entry which is preliminary data.</text>
</comment>
<evidence type="ECO:0008006" key="4">
    <source>
        <dbReference type="Google" id="ProtNLM"/>
    </source>
</evidence>
<keyword evidence="1" id="KW-0732">Signal</keyword>
<accession>A0AAD9H857</accession>
<sequence>MLLLLLLLLSLVILCVPNIISDPQISMGPDIRWSGCSGLGRGLLAAMPCVAEPASLRGKAKVSASAASLITSHSQSLSHTLSPLARPPTASKVRFLAPGGRVYFG</sequence>
<evidence type="ECO:0000313" key="2">
    <source>
        <dbReference type="EMBL" id="KAK2023522.1"/>
    </source>
</evidence>
<keyword evidence="3" id="KW-1185">Reference proteome</keyword>
<name>A0AAD9H857_9PEZI</name>
<dbReference type="Proteomes" id="UP001232148">
    <property type="component" value="Unassembled WGS sequence"/>
</dbReference>
<evidence type="ECO:0000256" key="1">
    <source>
        <dbReference type="SAM" id="SignalP"/>
    </source>
</evidence>
<dbReference type="AlphaFoldDB" id="A0AAD9H857"/>
<reference evidence="2" key="1">
    <citation type="submission" date="2021-06" db="EMBL/GenBank/DDBJ databases">
        <title>Comparative genomics, transcriptomics and evolutionary studies reveal genomic signatures of adaptation to plant cell wall in hemibiotrophic fungi.</title>
        <authorList>
            <consortium name="DOE Joint Genome Institute"/>
            <person name="Baroncelli R."/>
            <person name="Diaz J.F."/>
            <person name="Benocci T."/>
            <person name="Peng M."/>
            <person name="Battaglia E."/>
            <person name="Haridas S."/>
            <person name="Andreopoulos W."/>
            <person name="Labutti K."/>
            <person name="Pangilinan J."/>
            <person name="Floch G.L."/>
            <person name="Makela M.R."/>
            <person name="Henrissat B."/>
            <person name="Grigoriev I.V."/>
            <person name="Crouch J.A."/>
            <person name="De Vries R.P."/>
            <person name="Sukno S.A."/>
            <person name="Thon M.R."/>
        </authorList>
    </citation>
    <scope>NUCLEOTIDE SEQUENCE</scope>
    <source>
        <strain evidence="2">MAFF235873</strain>
    </source>
</reference>
<organism evidence="2 3">
    <name type="scientific">Colletotrichum zoysiae</name>
    <dbReference type="NCBI Taxonomy" id="1216348"/>
    <lineage>
        <taxon>Eukaryota</taxon>
        <taxon>Fungi</taxon>
        <taxon>Dikarya</taxon>
        <taxon>Ascomycota</taxon>
        <taxon>Pezizomycotina</taxon>
        <taxon>Sordariomycetes</taxon>
        <taxon>Hypocreomycetidae</taxon>
        <taxon>Glomerellales</taxon>
        <taxon>Glomerellaceae</taxon>
        <taxon>Colletotrichum</taxon>
        <taxon>Colletotrichum graminicola species complex</taxon>
    </lineage>
</organism>